<dbReference type="EMBL" id="DSKY01000002">
    <property type="protein sequence ID" value="HDY57990.1"/>
    <property type="molecule type" value="Genomic_DNA"/>
</dbReference>
<comment type="caution">
    <text evidence="2">The sequence shown here is derived from an EMBL/GenBank/DDBJ whole genome shotgun (WGS) entry which is preliminary data.</text>
</comment>
<organism evidence="2">
    <name type="scientific">candidate division WOR-3 bacterium</name>
    <dbReference type="NCBI Taxonomy" id="2052148"/>
    <lineage>
        <taxon>Bacteria</taxon>
        <taxon>Bacteria division WOR-3</taxon>
    </lineage>
</organism>
<evidence type="ECO:0008006" key="3">
    <source>
        <dbReference type="Google" id="ProtNLM"/>
    </source>
</evidence>
<keyword evidence="1" id="KW-0472">Membrane</keyword>
<reference evidence="2" key="1">
    <citation type="journal article" date="2020" name="mSystems">
        <title>Genome- and Community-Level Interaction Insights into Carbon Utilization and Element Cycling Functions of Hydrothermarchaeota in Hydrothermal Sediment.</title>
        <authorList>
            <person name="Zhou Z."/>
            <person name="Liu Y."/>
            <person name="Xu W."/>
            <person name="Pan J."/>
            <person name="Luo Z.H."/>
            <person name="Li M."/>
        </authorList>
    </citation>
    <scope>NUCLEOTIDE SEQUENCE [LARGE SCALE GENOMIC DNA]</scope>
    <source>
        <strain evidence="2">SpSt-258</strain>
    </source>
</reference>
<name>A0A7V1EGX8_UNCW3</name>
<gene>
    <name evidence="2" type="ORF">ENP86_00305</name>
</gene>
<evidence type="ECO:0000256" key="1">
    <source>
        <dbReference type="SAM" id="Phobius"/>
    </source>
</evidence>
<dbReference type="InterPro" id="IPR032836">
    <property type="entry name" value="DsrE2-like"/>
</dbReference>
<keyword evidence="1" id="KW-0812">Transmembrane</keyword>
<dbReference type="InterPro" id="IPR027396">
    <property type="entry name" value="DsrEFH-like"/>
</dbReference>
<evidence type="ECO:0000313" key="2">
    <source>
        <dbReference type="EMBL" id="HDY57990.1"/>
    </source>
</evidence>
<feature type="transmembrane region" description="Helical" evidence="1">
    <location>
        <begin position="20"/>
        <end position="45"/>
    </location>
</feature>
<protein>
    <recommendedName>
        <fullName evidence="3">Peroxiredoxin family protein</fullName>
    </recommendedName>
</protein>
<keyword evidence="1" id="KW-1133">Transmembrane helix</keyword>
<dbReference type="AlphaFoldDB" id="A0A7V1EGX8"/>
<dbReference type="Gene3D" id="3.40.1260.10">
    <property type="entry name" value="DsrEFH-like"/>
    <property type="match status" value="1"/>
</dbReference>
<sequence length="160" mass="17426">MSEKERVSVVVFSGDLDKCLAAFIIGTGAAASGMEVDMFFTFWGLSVLRKKGVQTVGKSFMDKMFGMMLPKGPEGLALSKMHMMGIGTKMMKDVMKKKKVASLPELIDIALQLGVNLYACEMSMNVLGLKKEELIDGVKEIVGVATYLENAAKSQITLFI</sequence>
<dbReference type="Pfam" id="PF13686">
    <property type="entry name" value="DrsE_2"/>
    <property type="match status" value="1"/>
</dbReference>
<dbReference type="PANTHER" id="PTHR34655">
    <property type="entry name" value="CONSERVED WITHIN P. AEROPHILUM"/>
    <property type="match status" value="1"/>
</dbReference>
<dbReference type="SUPFAM" id="SSF75169">
    <property type="entry name" value="DsrEFH-like"/>
    <property type="match status" value="1"/>
</dbReference>
<proteinExistence type="predicted"/>
<accession>A0A7V1EGX8</accession>
<dbReference type="PANTHER" id="PTHR34655:SF2">
    <property type="entry name" value="PEROXIREDOXIN FAMILY PROTEIN"/>
    <property type="match status" value="1"/>
</dbReference>